<organism evidence="11 12">
    <name type="scientific">Candidatus Marithioploca araucensis</name>
    <dbReference type="NCBI Taxonomy" id="70273"/>
    <lineage>
        <taxon>Bacteria</taxon>
        <taxon>Pseudomonadati</taxon>
        <taxon>Pseudomonadota</taxon>
        <taxon>Gammaproteobacteria</taxon>
        <taxon>Thiotrichales</taxon>
        <taxon>Thiotrichaceae</taxon>
        <taxon>Candidatus Marithioploca</taxon>
    </lineage>
</organism>
<accession>A0ABT7VUU5</accession>
<evidence type="ECO:0000256" key="2">
    <source>
        <dbReference type="ARBA" id="ARBA00005551"/>
    </source>
</evidence>
<keyword evidence="12" id="KW-1185">Reference proteome</keyword>
<proteinExistence type="inferred from homology"/>
<dbReference type="InterPro" id="IPR006153">
    <property type="entry name" value="Cation/H_exchanger_TM"/>
</dbReference>
<keyword evidence="5 9" id="KW-0812">Transmembrane</keyword>
<comment type="caution">
    <text evidence="11">The sequence shown here is derived from an EMBL/GenBank/DDBJ whole genome shotgun (WGS) entry which is preliminary data.</text>
</comment>
<dbReference type="InterPro" id="IPR038770">
    <property type="entry name" value="Na+/solute_symporter_sf"/>
</dbReference>
<dbReference type="PANTHER" id="PTHR42751">
    <property type="entry name" value="SODIUM/HYDROGEN EXCHANGER FAMILY/TRKA DOMAIN PROTEIN"/>
    <property type="match status" value="1"/>
</dbReference>
<feature type="transmembrane region" description="Helical" evidence="9">
    <location>
        <begin position="116"/>
        <end position="136"/>
    </location>
</feature>
<gene>
    <name evidence="11" type="ORF">QUF54_08375</name>
</gene>
<sequence length="284" mass="30921">MSPDSIVFHIFVIFTGSAILATFALYARQALLVGYIVWGIVLGPSGFALISNTDVVNDTAEIGIIFLLFLLGLSLQPQDLLHTIRKTTVVTVTSSLVFAIVGFSIVYAFGFNFRESLLIGASMMFSSTIIGLKLLPTTVLHHKHAGEVMVSILLLQDLIAIVILLIIQGWSKEGGASLIDIGLLILGLPGLVGFALLFERFVLVKLIRRFDKIQEYIFLVTIGWCLGMAELAKLFSLSHEIGAFIGGVVLASSPIARFIAESLKPVRDFFLVIFFFSLGANLNL</sequence>
<dbReference type="Proteomes" id="UP001171945">
    <property type="component" value="Unassembled WGS sequence"/>
</dbReference>
<name>A0ABT7VUU5_9GAMM</name>
<evidence type="ECO:0000256" key="4">
    <source>
        <dbReference type="ARBA" id="ARBA00022449"/>
    </source>
</evidence>
<comment type="subcellular location">
    <subcellularLocation>
        <location evidence="1">Membrane</location>
        <topology evidence="1">Multi-pass membrane protein</topology>
    </subcellularLocation>
</comment>
<evidence type="ECO:0000256" key="5">
    <source>
        <dbReference type="ARBA" id="ARBA00022692"/>
    </source>
</evidence>
<feature type="domain" description="Cation/H+ exchanger transmembrane" evidence="10">
    <location>
        <begin position="24"/>
        <end position="283"/>
    </location>
</feature>
<evidence type="ECO:0000256" key="8">
    <source>
        <dbReference type="ARBA" id="ARBA00023136"/>
    </source>
</evidence>
<evidence type="ECO:0000256" key="1">
    <source>
        <dbReference type="ARBA" id="ARBA00004141"/>
    </source>
</evidence>
<feature type="transmembrane region" description="Helical" evidence="9">
    <location>
        <begin position="32"/>
        <end position="50"/>
    </location>
</feature>
<feature type="transmembrane region" description="Helical" evidence="9">
    <location>
        <begin position="87"/>
        <end position="110"/>
    </location>
</feature>
<reference evidence="11" key="1">
    <citation type="submission" date="2023-06" db="EMBL/GenBank/DDBJ databases">
        <title>Uncultivated large filamentous bacteria from sulfidic sediments reveal new species and different genomic features in energy metabolism and defense.</title>
        <authorList>
            <person name="Fonseca A."/>
        </authorList>
    </citation>
    <scope>NUCLEOTIDE SEQUENCE</scope>
    <source>
        <strain evidence="11">HSG4</strain>
    </source>
</reference>
<evidence type="ECO:0000259" key="10">
    <source>
        <dbReference type="Pfam" id="PF00999"/>
    </source>
</evidence>
<feature type="transmembrane region" description="Helical" evidence="9">
    <location>
        <begin position="6"/>
        <end position="25"/>
    </location>
</feature>
<evidence type="ECO:0000256" key="6">
    <source>
        <dbReference type="ARBA" id="ARBA00022989"/>
    </source>
</evidence>
<feature type="transmembrane region" description="Helical" evidence="9">
    <location>
        <begin position="56"/>
        <end position="75"/>
    </location>
</feature>
<evidence type="ECO:0000256" key="3">
    <source>
        <dbReference type="ARBA" id="ARBA00022448"/>
    </source>
</evidence>
<keyword evidence="7" id="KW-0406">Ion transport</keyword>
<protein>
    <submittedName>
        <fullName evidence="11">Cation:proton antiporter</fullName>
    </submittedName>
</protein>
<feature type="transmembrane region" description="Helical" evidence="9">
    <location>
        <begin position="148"/>
        <end position="169"/>
    </location>
</feature>
<feature type="non-terminal residue" evidence="11">
    <location>
        <position position="284"/>
    </location>
</feature>
<evidence type="ECO:0000313" key="12">
    <source>
        <dbReference type="Proteomes" id="UP001171945"/>
    </source>
</evidence>
<comment type="similarity">
    <text evidence="2">Belongs to the monovalent cation:proton antiporter 2 (CPA2) transporter (TC 2.A.37) family.</text>
</comment>
<dbReference type="Gene3D" id="1.20.1530.20">
    <property type="match status" value="1"/>
</dbReference>
<keyword evidence="4" id="KW-0050">Antiport</keyword>
<dbReference type="Pfam" id="PF00999">
    <property type="entry name" value="Na_H_Exchanger"/>
    <property type="match status" value="1"/>
</dbReference>
<dbReference type="PANTHER" id="PTHR42751:SF3">
    <property type="entry name" value="SODIUM_GLUTAMATE SYMPORTER"/>
    <property type="match status" value="1"/>
</dbReference>
<evidence type="ECO:0000256" key="7">
    <source>
        <dbReference type="ARBA" id="ARBA00023065"/>
    </source>
</evidence>
<dbReference type="EMBL" id="JAUCGM010000591">
    <property type="protein sequence ID" value="MDM8563354.1"/>
    <property type="molecule type" value="Genomic_DNA"/>
</dbReference>
<keyword evidence="8 9" id="KW-0472">Membrane</keyword>
<feature type="transmembrane region" description="Helical" evidence="9">
    <location>
        <begin position="181"/>
        <end position="204"/>
    </location>
</feature>
<keyword evidence="3" id="KW-0813">Transport</keyword>
<evidence type="ECO:0000256" key="9">
    <source>
        <dbReference type="SAM" id="Phobius"/>
    </source>
</evidence>
<evidence type="ECO:0000313" key="11">
    <source>
        <dbReference type="EMBL" id="MDM8563354.1"/>
    </source>
</evidence>
<keyword evidence="6 9" id="KW-1133">Transmembrane helix</keyword>
<feature type="transmembrane region" description="Helical" evidence="9">
    <location>
        <begin position="216"/>
        <end position="235"/>
    </location>
</feature>